<dbReference type="AlphaFoldDB" id="A0A7W7GP95"/>
<dbReference type="EMBL" id="JACHNA010000001">
    <property type="protein sequence ID" value="MBB4735801.1"/>
    <property type="molecule type" value="Genomic_DNA"/>
</dbReference>
<proteinExistence type="predicted"/>
<evidence type="ECO:0000313" key="2">
    <source>
        <dbReference type="EMBL" id="MBB4735801.1"/>
    </source>
</evidence>
<protein>
    <submittedName>
        <fullName evidence="2">Uncharacterized protein</fullName>
    </submittedName>
</protein>
<gene>
    <name evidence="2" type="ORF">HDA30_001309</name>
</gene>
<feature type="region of interest" description="Disordered" evidence="1">
    <location>
        <begin position="1"/>
        <end position="24"/>
    </location>
</feature>
<accession>A0A7W7GP95</accession>
<evidence type="ECO:0000313" key="3">
    <source>
        <dbReference type="Proteomes" id="UP000540191"/>
    </source>
</evidence>
<keyword evidence="3" id="KW-1185">Reference proteome</keyword>
<organism evidence="2 3">
    <name type="scientific">Micrococcus cohnii</name>
    <dbReference type="NCBI Taxonomy" id="993416"/>
    <lineage>
        <taxon>Bacteria</taxon>
        <taxon>Bacillati</taxon>
        <taxon>Actinomycetota</taxon>
        <taxon>Actinomycetes</taxon>
        <taxon>Micrococcales</taxon>
        <taxon>Micrococcaceae</taxon>
        <taxon>Micrococcus</taxon>
    </lineage>
</organism>
<dbReference type="RefSeq" id="WP_158496513.1">
    <property type="nucleotide sequence ID" value="NZ_JACHNA010000001.1"/>
</dbReference>
<name>A0A7W7GP95_9MICC</name>
<comment type="caution">
    <text evidence="2">The sequence shown here is derived from an EMBL/GenBank/DDBJ whole genome shotgun (WGS) entry which is preliminary data.</text>
</comment>
<reference evidence="2 3" key="1">
    <citation type="submission" date="2020-08" db="EMBL/GenBank/DDBJ databases">
        <title>Sequencing the genomes of 1000 actinobacteria strains.</title>
        <authorList>
            <person name="Klenk H.-P."/>
        </authorList>
    </citation>
    <scope>NUCLEOTIDE SEQUENCE [LARGE SCALE GENOMIC DNA]</scope>
    <source>
        <strain evidence="2 3">DSM 23974</strain>
    </source>
</reference>
<dbReference type="Proteomes" id="UP000540191">
    <property type="component" value="Unassembled WGS sequence"/>
</dbReference>
<sequence>MSRRDRLEALDPTRSKPEVDAWQRERRAQAEAALTGRHAFLDSYQAGLVPTDQRHLMIDGIQVLDEQVVQSRLWVEEHVVDGTQELLRTPKDLFEAGLHRSNETLKKLDEGVDVTEMAPGWMRGR</sequence>
<evidence type="ECO:0000256" key="1">
    <source>
        <dbReference type="SAM" id="MobiDB-lite"/>
    </source>
</evidence>